<evidence type="ECO:0000313" key="1">
    <source>
        <dbReference type="Proteomes" id="UP000887580"/>
    </source>
</evidence>
<evidence type="ECO:0000313" key="2">
    <source>
        <dbReference type="WBParaSite" id="PS1159_v2.g2739.t1"/>
    </source>
</evidence>
<dbReference type="Proteomes" id="UP000887580">
    <property type="component" value="Unplaced"/>
</dbReference>
<accession>A0AC35GAP7</accession>
<name>A0AC35GAP7_9BILA</name>
<proteinExistence type="predicted"/>
<sequence>MDNMFLTQQAFKTFDHSLTGDFWFGMSNIVQTTWSWIDSTPFDFENWNDQSSKNRTDAGCGAVLLESGRWIDDYCYIKKPFICTVPALVA</sequence>
<dbReference type="WBParaSite" id="PS1159_v2.g2739.t1">
    <property type="protein sequence ID" value="PS1159_v2.g2739.t1"/>
    <property type="gene ID" value="PS1159_v2.g2739"/>
</dbReference>
<protein>
    <submittedName>
        <fullName evidence="2">C-type lectin domain-containing protein</fullName>
    </submittedName>
</protein>
<organism evidence="1 2">
    <name type="scientific">Panagrolaimus sp. PS1159</name>
    <dbReference type="NCBI Taxonomy" id="55785"/>
    <lineage>
        <taxon>Eukaryota</taxon>
        <taxon>Metazoa</taxon>
        <taxon>Ecdysozoa</taxon>
        <taxon>Nematoda</taxon>
        <taxon>Chromadorea</taxon>
        <taxon>Rhabditida</taxon>
        <taxon>Tylenchina</taxon>
        <taxon>Panagrolaimomorpha</taxon>
        <taxon>Panagrolaimoidea</taxon>
        <taxon>Panagrolaimidae</taxon>
        <taxon>Panagrolaimus</taxon>
    </lineage>
</organism>
<reference evidence="2" key="1">
    <citation type="submission" date="2022-11" db="UniProtKB">
        <authorList>
            <consortium name="WormBaseParasite"/>
        </authorList>
    </citation>
    <scope>IDENTIFICATION</scope>
</reference>